<comment type="caution">
    <text evidence="1">The sequence shown here is derived from an EMBL/GenBank/DDBJ whole genome shotgun (WGS) entry which is preliminary data.</text>
</comment>
<dbReference type="AlphaFoldDB" id="A0A8I0T3G9"/>
<sequence>MSVTVIHSNQDKLFDNTQYKCDKMQYALQWPKEKISPCKVR</sequence>
<proteinExistence type="predicted"/>
<organism evidence="1 2">
    <name type="scientific">Pseudoalteromonas peptidolytica F12-50-A1</name>
    <dbReference type="NCBI Taxonomy" id="1315280"/>
    <lineage>
        <taxon>Bacteria</taxon>
        <taxon>Pseudomonadati</taxon>
        <taxon>Pseudomonadota</taxon>
        <taxon>Gammaproteobacteria</taxon>
        <taxon>Alteromonadales</taxon>
        <taxon>Pseudoalteromonadaceae</taxon>
        <taxon>Pseudoalteromonas</taxon>
    </lineage>
</organism>
<dbReference type="EMBL" id="AQHF01000021">
    <property type="protein sequence ID" value="MBE0346366.1"/>
    <property type="molecule type" value="Genomic_DNA"/>
</dbReference>
<keyword evidence="2" id="KW-1185">Reference proteome</keyword>
<accession>A0A8I0T3G9</accession>
<dbReference type="Proteomes" id="UP000660708">
    <property type="component" value="Unassembled WGS sequence"/>
</dbReference>
<evidence type="ECO:0000313" key="2">
    <source>
        <dbReference type="Proteomes" id="UP000660708"/>
    </source>
</evidence>
<evidence type="ECO:0000313" key="1">
    <source>
        <dbReference type="EMBL" id="MBE0346366.1"/>
    </source>
</evidence>
<protein>
    <submittedName>
        <fullName evidence="1">Uncharacterized protein</fullName>
    </submittedName>
</protein>
<reference evidence="1 2" key="1">
    <citation type="submission" date="2015-06" db="EMBL/GenBank/DDBJ databases">
        <title>Genome sequence of Pseudoalteromonas peptidolytica.</title>
        <authorList>
            <person name="Xie B.-B."/>
            <person name="Rong J.-C."/>
            <person name="Qin Q.-L."/>
            <person name="Zhang Y.-Z."/>
        </authorList>
    </citation>
    <scope>NUCLEOTIDE SEQUENCE [LARGE SCALE GENOMIC DNA]</scope>
    <source>
        <strain evidence="1 2">F12-50-A1</strain>
    </source>
</reference>
<name>A0A8I0T3G9_9GAMM</name>
<gene>
    <name evidence="1" type="ORF">PPEP_a3567</name>
</gene>